<organism evidence="2 3">
    <name type="scientific">Trichogramma brassicae</name>
    <dbReference type="NCBI Taxonomy" id="86971"/>
    <lineage>
        <taxon>Eukaryota</taxon>
        <taxon>Metazoa</taxon>
        <taxon>Ecdysozoa</taxon>
        <taxon>Arthropoda</taxon>
        <taxon>Hexapoda</taxon>
        <taxon>Insecta</taxon>
        <taxon>Pterygota</taxon>
        <taxon>Neoptera</taxon>
        <taxon>Endopterygota</taxon>
        <taxon>Hymenoptera</taxon>
        <taxon>Apocrita</taxon>
        <taxon>Proctotrupomorpha</taxon>
        <taxon>Chalcidoidea</taxon>
        <taxon>Trichogrammatidae</taxon>
        <taxon>Trichogramma</taxon>
    </lineage>
</organism>
<dbReference type="Proteomes" id="UP000479190">
    <property type="component" value="Unassembled WGS sequence"/>
</dbReference>
<name>A0A6H5IVL2_9HYME</name>
<feature type="compositionally biased region" description="Basic and acidic residues" evidence="1">
    <location>
        <begin position="28"/>
        <end position="37"/>
    </location>
</feature>
<feature type="compositionally biased region" description="Basic residues" evidence="1">
    <location>
        <begin position="104"/>
        <end position="134"/>
    </location>
</feature>
<dbReference type="EMBL" id="CADCXV010001116">
    <property type="protein sequence ID" value="CAB0041445.1"/>
    <property type="molecule type" value="Genomic_DNA"/>
</dbReference>
<evidence type="ECO:0000313" key="2">
    <source>
        <dbReference type="EMBL" id="CAB0041445.1"/>
    </source>
</evidence>
<evidence type="ECO:0000313" key="3">
    <source>
        <dbReference type="Proteomes" id="UP000479190"/>
    </source>
</evidence>
<accession>A0A6H5IVL2</accession>
<dbReference type="AlphaFoldDB" id="A0A6H5IVL2"/>
<keyword evidence="3" id="KW-1185">Reference proteome</keyword>
<protein>
    <submittedName>
        <fullName evidence="2">Uncharacterized protein</fullName>
    </submittedName>
</protein>
<feature type="compositionally biased region" description="Low complexity" evidence="1">
    <location>
        <begin position="78"/>
        <end position="97"/>
    </location>
</feature>
<gene>
    <name evidence="2" type="ORF">TBRA_LOCUS13113</name>
</gene>
<proteinExistence type="predicted"/>
<feature type="compositionally biased region" description="Polar residues" evidence="1">
    <location>
        <begin position="49"/>
        <end position="62"/>
    </location>
</feature>
<feature type="region of interest" description="Disordered" evidence="1">
    <location>
        <begin position="28"/>
        <end position="134"/>
    </location>
</feature>
<reference evidence="2 3" key="1">
    <citation type="submission" date="2020-02" db="EMBL/GenBank/DDBJ databases">
        <authorList>
            <person name="Ferguson B K."/>
        </authorList>
    </citation>
    <scope>NUCLEOTIDE SEQUENCE [LARGE SCALE GENOMIC DNA]</scope>
</reference>
<sequence>MGFLSGQFFFVLFQGSEYHDGWKTVIKDEPWSPERKQQQQPQQPHPHPTSSSSRISAKTRTNLALLPSPKIVPSRHQISGSSSSSSSSQGKKAAQISPSDHCRLTRRRTPARSHSSISRRRRSSRHPKTASRGD</sequence>
<evidence type="ECO:0000256" key="1">
    <source>
        <dbReference type="SAM" id="MobiDB-lite"/>
    </source>
</evidence>